<sequence>DQDLGNHTLYSGGDFSFHFQQRFLPPATHFTCDMKWGAKHNLVAVFNKDKVKRWCCQTGICIWRTQDDGIYFSDSFTNFKVYDWLQ</sequence>
<keyword evidence="8" id="KW-1185">Reference proteome</keyword>
<evidence type="ECO:0000256" key="5">
    <source>
        <dbReference type="ARBA" id="ARBA00022729"/>
    </source>
</evidence>
<dbReference type="GO" id="GO:0060320">
    <property type="term" value="P:rejection of self pollen"/>
    <property type="evidence" value="ECO:0007669"/>
    <property type="project" value="UniProtKB-KW"/>
</dbReference>
<evidence type="ECO:0000256" key="4">
    <source>
        <dbReference type="ARBA" id="ARBA00022525"/>
    </source>
</evidence>
<evidence type="ECO:0000313" key="8">
    <source>
        <dbReference type="Proteomes" id="UP001141552"/>
    </source>
</evidence>
<dbReference type="Pfam" id="PF05938">
    <property type="entry name" value="Self-incomp_S1"/>
    <property type="match status" value="1"/>
</dbReference>
<comment type="subcellular location">
    <subcellularLocation>
        <location evidence="1 6">Secreted</location>
    </subcellularLocation>
</comment>
<dbReference type="AlphaFoldDB" id="A0A9Q0J136"/>
<evidence type="ECO:0000256" key="3">
    <source>
        <dbReference type="ARBA" id="ARBA00022471"/>
    </source>
</evidence>
<comment type="similarity">
    <text evidence="2 6">Belongs to the plant self-incompatibility (S1) protein family.</text>
</comment>
<dbReference type="PANTHER" id="PTHR31232">
    <property type="match status" value="1"/>
</dbReference>
<reference evidence="7" key="1">
    <citation type="submission" date="2022-02" db="EMBL/GenBank/DDBJ databases">
        <authorList>
            <person name="Henning P.M."/>
            <person name="McCubbin A.G."/>
            <person name="Shore J.S."/>
        </authorList>
    </citation>
    <scope>NUCLEOTIDE SEQUENCE</scope>
    <source>
        <strain evidence="7">F60SS</strain>
        <tissue evidence="7">Leaves</tissue>
    </source>
</reference>
<reference evidence="7" key="2">
    <citation type="journal article" date="2023" name="Plants (Basel)">
        <title>Annotation of the Turnera subulata (Passifloraceae) Draft Genome Reveals the S-Locus Evolved after the Divergence of Turneroideae from Passifloroideae in a Stepwise Manner.</title>
        <authorList>
            <person name="Henning P.M."/>
            <person name="Roalson E.H."/>
            <person name="Mir W."/>
            <person name="McCubbin A.G."/>
            <person name="Shore J.S."/>
        </authorList>
    </citation>
    <scope>NUCLEOTIDE SEQUENCE</scope>
    <source>
        <strain evidence="7">F60SS</strain>
    </source>
</reference>
<dbReference type="OrthoDB" id="1848419at2759"/>
<dbReference type="PANTHER" id="PTHR31232:SF137">
    <property type="entry name" value="S-PROTEIN HOMOLOG"/>
    <property type="match status" value="1"/>
</dbReference>
<keyword evidence="4 6" id="KW-0964">Secreted</keyword>
<dbReference type="Proteomes" id="UP001141552">
    <property type="component" value="Unassembled WGS sequence"/>
</dbReference>
<proteinExistence type="inferred from homology"/>
<protein>
    <recommendedName>
        <fullName evidence="6">S-protein homolog</fullName>
    </recommendedName>
</protein>
<feature type="non-terminal residue" evidence="7">
    <location>
        <position position="1"/>
    </location>
</feature>
<gene>
    <name evidence="7" type="ORF">Tsubulata_049980</name>
</gene>
<evidence type="ECO:0000256" key="2">
    <source>
        <dbReference type="ARBA" id="ARBA00005581"/>
    </source>
</evidence>
<keyword evidence="3 6" id="KW-0713">Self-incompatibility</keyword>
<dbReference type="InterPro" id="IPR010264">
    <property type="entry name" value="Self-incomp_S1"/>
</dbReference>
<evidence type="ECO:0000256" key="1">
    <source>
        <dbReference type="ARBA" id="ARBA00004613"/>
    </source>
</evidence>
<dbReference type="GO" id="GO:0005576">
    <property type="term" value="C:extracellular region"/>
    <property type="evidence" value="ECO:0007669"/>
    <property type="project" value="UniProtKB-SubCell"/>
</dbReference>
<evidence type="ECO:0000313" key="7">
    <source>
        <dbReference type="EMBL" id="KAJ4825661.1"/>
    </source>
</evidence>
<name>A0A9Q0J136_9ROSI</name>
<dbReference type="EMBL" id="JAKUCV010006837">
    <property type="protein sequence ID" value="KAJ4825661.1"/>
    <property type="molecule type" value="Genomic_DNA"/>
</dbReference>
<evidence type="ECO:0000256" key="6">
    <source>
        <dbReference type="RuleBase" id="RU367044"/>
    </source>
</evidence>
<comment type="caution">
    <text evidence="7">The sequence shown here is derived from an EMBL/GenBank/DDBJ whole genome shotgun (WGS) entry which is preliminary data.</text>
</comment>
<accession>A0A9Q0J136</accession>
<organism evidence="7 8">
    <name type="scientific">Turnera subulata</name>
    <dbReference type="NCBI Taxonomy" id="218843"/>
    <lineage>
        <taxon>Eukaryota</taxon>
        <taxon>Viridiplantae</taxon>
        <taxon>Streptophyta</taxon>
        <taxon>Embryophyta</taxon>
        <taxon>Tracheophyta</taxon>
        <taxon>Spermatophyta</taxon>
        <taxon>Magnoliopsida</taxon>
        <taxon>eudicotyledons</taxon>
        <taxon>Gunneridae</taxon>
        <taxon>Pentapetalae</taxon>
        <taxon>rosids</taxon>
        <taxon>fabids</taxon>
        <taxon>Malpighiales</taxon>
        <taxon>Passifloraceae</taxon>
        <taxon>Turnera</taxon>
    </lineage>
</organism>
<keyword evidence="5" id="KW-0732">Signal</keyword>